<evidence type="ECO:0000313" key="2">
    <source>
        <dbReference type="EMBL" id="KAK7573900.1"/>
    </source>
</evidence>
<dbReference type="AlphaFoldDB" id="A0AAN9T5E0"/>
<evidence type="ECO:0008006" key="4">
    <source>
        <dbReference type="Google" id="ProtNLM"/>
    </source>
</evidence>
<accession>A0AAN9T5E0</accession>
<dbReference type="Proteomes" id="UP001367676">
    <property type="component" value="Unassembled WGS sequence"/>
</dbReference>
<evidence type="ECO:0000256" key="1">
    <source>
        <dbReference type="SAM" id="SignalP"/>
    </source>
</evidence>
<keyword evidence="1" id="KW-0732">Signal</keyword>
<comment type="caution">
    <text evidence="2">The sequence shown here is derived from an EMBL/GenBank/DDBJ whole genome shotgun (WGS) entry which is preliminary data.</text>
</comment>
<dbReference type="EMBL" id="JBBCAQ010000037">
    <property type="protein sequence ID" value="KAK7573900.1"/>
    <property type="molecule type" value="Genomic_DNA"/>
</dbReference>
<gene>
    <name evidence="2" type="ORF">V9T40_011091</name>
</gene>
<organism evidence="2 3">
    <name type="scientific">Parthenolecanium corni</name>
    <dbReference type="NCBI Taxonomy" id="536013"/>
    <lineage>
        <taxon>Eukaryota</taxon>
        <taxon>Metazoa</taxon>
        <taxon>Ecdysozoa</taxon>
        <taxon>Arthropoda</taxon>
        <taxon>Hexapoda</taxon>
        <taxon>Insecta</taxon>
        <taxon>Pterygota</taxon>
        <taxon>Neoptera</taxon>
        <taxon>Paraneoptera</taxon>
        <taxon>Hemiptera</taxon>
        <taxon>Sternorrhyncha</taxon>
        <taxon>Coccoidea</taxon>
        <taxon>Coccidae</taxon>
        <taxon>Parthenolecanium</taxon>
    </lineage>
</organism>
<feature type="chain" id="PRO_5042881337" description="Secreted protein" evidence="1">
    <location>
        <begin position="24"/>
        <end position="130"/>
    </location>
</feature>
<keyword evidence="3" id="KW-1185">Reference proteome</keyword>
<reference evidence="2 3" key="1">
    <citation type="submission" date="2024-03" db="EMBL/GenBank/DDBJ databases">
        <title>Adaptation during the transition from Ophiocordyceps entomopathogen to insect associate is accompanied by gene loss and intensified selection.</title>
        <authorList>
            <person name="Ward C.M."/>
            <person name="Onetto C.A."/>
            <person name="Borneman A.R."/>
        </authorList>
    </citation>
    <scope>NUCLEOTIDE SEQUENCE [LARGE SCALE GENOMIC DNA]</scope>
    <source>
        <strain evidence="2">AWRI1</strain>
        <tissue evidence="2">Single Adult Female</tissue>
    </source>
</reference>
<proteinExistence type="predicted"/>
<name>A0AAN9T5E0_9HEMI</name>
<feature type="signal peptide" evidence="1">
    <location>
        <begin position="1"/>
        <end position="23"/>
    </location>
</feature>
<evidence type="ECO:0000313" key="3">
    <source>
        <dbReference type="Proteomes" id="UP001367676"/>
    </source>
</evidence>
<sequence>MPHLHAGVRIICLVFGVFDDCSPLFTADAAPNCVDDEVPSRFCGKSGVYLCGVKRKKRNADISGIASWSLSLAGCSAVHDRRKSIFMVGWRFLLRYEYESGDFRETREQHSKAIYALLCAYELAVLAQMH</sequence>
<protein>
    <recommendedName>
        <fullName evidence="4">Secreted protein</fullName>
    </recommendedName>
</protein>